<sequence length="174" mass="20829">MEDTDEELNKQIENHFLNIDENVEEFDIKTIIADLERTTFENRINEDIYKNIYENAKNELNRLCLLLHIDQSYVETKLDSFLFDDPLELGFSKYCNEKPNAFWRKVYSFNEDWEVFSDIALRYVSAFVTETIVERTFSEQEFIQNKRMTNVSTSLMKARLQLHESSKKSKKIKK</sequence>
<protein>
    <recommendedName>
        <fullName evidence="3">HAT C-terminal dimerisation domain-containing protein</fullName>
    </recommendedName>
</protein>
<reference evidence="1 2" key="1">
    <citation type="submission" date="2024-04" db="EMBL/GenBank/DDBJ databases">
        <title>Tritrichomonas musculus Genome.</title>
        <authorList>
            <person name="Alves-Ferreira E."/>
            <person name="Grigg M."/>
            <person name="Lorenzi H."/>
            <person name="Galac M."/>
        </authorList>
    </citation>
    <scope>NUCLEOTIDE SEQUENCE [LARGE SCALE GENOMIC DNA]</scope>
    <source>
        <strain evidence="1 2">EAF2021</strain>
    </source>
</reference>
<keyword evidence="2" id="KW-1185">Reference proteome</keyword>
<evidence type="ECO:0000313" key="2">
    <source>
        <dbReference type="Proteomes" id="UP001470230"/>
    </source>
</evidence>
<name>A0ABR2GRC8_9EUKA</name>
<gene>
    <name evidence="1" type="ORF">M9Y10_037715</name>
</gene>
<evidence type="ECO:0008006" key="3">
    <source>
        <dbReference type="Google" id="ProtNLM"/>
    </source>
</evidence>
<proteinExistence type="predicted"/>
<evidence type="ECO:0000313" key="1">
    <source>
        <dbReference type="EMBL" id="KAK8836456.1"/>
    </source>
</evidence>
<organism evidence="1 2">
    <name type="scientific">Tritrichomonas musculus</name>
    <dbReference type="NCBI Taxonomy" id="1915356"/>
    <lineage>
        <taxon>Eukaryota</taxon>
        <taxon>Metamonada</taxon>
        <taxon>Parabasalia</taxon>
        <taxon>Tritrichomonadida</taxon>
        <taxon>Tritrichomonadidae</taxon>
        <taxon>Tritrichomonas</taxon>
    </lineage>
</organism>
<accession>A0ABR2GRC8</accession>
<dbReference type="EMBL" id="JAPFFF010000065">
    <property type="protein sequence ID" value="KAK8836456.1"/>
    <property type="molecule type" value="Genomic_DNA"/>
</dbReference>
<comment type="caution">
    <text evidence="1">The sequence shown here is derived from an EMBL/GenBank/DDBJ whole genome shotgun (WGS) entry which is preliminary data.</text>
</comment>
<dbReference type="Proteomes" id="UP001470230">
    <property type="component" value="Unassembled WGS sequence"/>
</dbReference>